<sequence length="47" mass="5326">MSWSIARFVERLLLASEEPPAPCDHPDRTAFPSGKNGRNTRLLGQFR</sequence>
<evidence type="ECO:0000313" key="3">
    <source>
        <dbReference type="Proteomes" id="UP000266568"/>
    </source>
</evidence>
<dbReference type="AlphaFoldDB" id="A0A397P488"/>
<dbReference type="Proteomes" id="UP000266568">
    <property type="component" value="Unassembled WGS sequence"/>
</dbReference>
<proteinExistence type="predicted"/>
<accession>A0A397P488</accession>
<reference evidence="2 3" key="1">
    <citation type="submission" date="2018-08" db="EMBL/GenBank/DDBJ databases">
        <title>Genomic Encyclopedia of Type Strains, Phase IV (KMG-IV): sequencing the most valuable type-strain genomes for metagenomic binning, comparative biology and taxonomic classification.</title>
        <authorList>
            <person name="Goeker M."/>
        </authorList>
    </citation>
    <scope>NUCLEOTIDE SEQUENCE [LARGE SCALE GENOMIC DNA]</scope>
    <source>
        <strain evidence="2 3">DSM 25527</strain>
    </source>
</reference>
<feature type="region of interest" description="Disordered" evidence="1">
    <location>
        <begin position="18"/>
        <end position="47"/>
    </location>
</feature>
<evidence type="ECO:0000256" key="1">
    <source>
        <dbReference type="SAM" id="MobiDB-lite"/>
    </source>
</evidence>
<gene>
    <name evidence="2" type="ORF">DFR49_2613</name>
</gene>
<name>A0A397P488_9SPHN</name>
<keyword evidence="3" id="KW-1185">Reference proteome</keyword>
<evidence type="ECO:0000313" key="2">
    <source>
        <dbReference type="EMBL" id="RIA44370.1"/>
    </source>
</evidence>
<comment type="caution">
    <text evidence="2">The sequence shown here is derived from an EMBL/GenBank/DDBJ whole genome shotgun (WGS) entry which is preliminary data.</text>
</comment>
<organism evidence="2 3">
    <name type="scientific">Hephaestia caeni</name>
    <dbReference type="NCBI Taxonomy" id="645617"/>
    <lineage>
        <taxon>Bacteria</taxon>
        <taxon>Pseudomonadati</taxon>
        <taxon>Pseudomonadota</taxon>
        <taxon>Alphaproteobacteria</taxon>
        <taxon>Sphingomonadales</taxon>
        <taxon>Sphingomonadaceae</taxon>
        <taxon>Hephaestia</taxon>
    </lineage>
</organism>
<protein>
    <submittedName>
        <fullName evidence="2">Uncharacterized protein</fullName>
    </submittedName>
</protein>
<dbReference type="EMBL" id="QXDC01000003">
    <property type="protein sequence ID" value="RIA44370.1"/>
    <property type="molecule type" value="Genomic_DNA"/>
</dbReference>